<evidence type="ECO:0000313" key="5">
    <source>
        <dbReference type="EMBL" id="BDG08092.1"/>
    </source>
</evidence>
<proteinExistence type="inferred from homology"/>
<dbReference type="Gene3D" id="3.90.1150.10">
    <property type="entry name" value="Aspartate Aminotransferase, domain 1"/>
    <property type="match status" value="1"/>
</dbReference>
<name>A0ABM7X8H5_9BACT</name>
<dbReference type="Proteomes" id="UP001162734">
    <property type="component" value="Chromosome"/>
</dbReference>
<reference evidence="6" key="1">
    <citation type="journal article" date="2022" name="Int. J. Syst. Evol. Microbiol.">
        <title>Anaeromyxobacter oryzae sp. nov., Anaeromyxobacter diazotrophicus sp. nov. and Anaeromyxobacter paludicola sp. nov., isolated from paddy soils.</title>
        <authorList>
            <person name="Itoh H."/>
            <person name="Xu Z."/>
            <person name="Mise K."/>
            <person name="Masuda Y."/>
            <person name="Ushijima N."/>
            <person name="Hayakawa C."/>
            <person name="Shiratori Y."/>
            <person name="Senoo K."/>
        </authorList>
    </citation>
    <scope>NUCLEOTIDE SEQUENCE [LARGE SCALE GENOMIC DNA]</scope>
    <source>
        <strain evidence="6">Red630</strain>
    </source>
</reference>
<dbReference type="PANTHER" id="PTHR21152:SF40">
    <property type="entry name" value="ALANINE--GLYOXYLATE AMINOTRANSFERASE"/>
    <property type="match status" value="1"/>
</dbReference>
<dbReference type="InterPro" id="IPR015422">
    <property type="entry name" value="PyrdxlP-dep_Trfase_small"/>
</dbReference>
<organism evidence="5 6">
    <name type="scientific">Anaeromyxobacter paludicola</name>
    <dbReference type="NCBI Taxonomy" id="2918171"/>
    <lineage>
        <taxon>Bacteria</taxon>
        <taxon>Pseudomonadati</taxon>
        <taxon>Myxococcota</taxon>
        <taxon>Myxococcia</taxon>
        <taxon>Myxococcales</taxon>
        <taxon>Cystobacterineae</taxon>
        <taxon>Anaeromyxobacteraceae</taxon>
        <taxon>Anaeromyxobacter</taxon>
    </lineage>
</organism>
<dbReference type="Pfam" id="PF00266">
    <property type="entry name" value="Aminotran_5"/>
    <property type="match status" value="1"/>
</dbReference>
<gene>
    <name evidence="5" type="ORF">AMPC_12050</name>
</gene>
<keyword evidence="5" id="KW-0808">Transferase</keyword>
<evidence type="ECO:0000313" key="6">
    <source>
        <dbReference type="Proteomes" id="UP001162734"/>
    </source>
</evidence>
<evidence type="ECO:0000259" key="4">
    <source>
        <dbReference type="Pfam" id="PF00266"/>
    </source>
</evidence>
<evidence type="ECO:0000256" key="3">
    <source>
        <dbReference type="ARBA" id="ARBA00022898"/>
    </source>
</evidence>
<evidence type="ECO:0000256" key="2">
    <source>
        <dbReference type="ARBA" id="ARBA00009236"/>
    </source>
</evidence>
<dbReference type="RefSeq" id="WP_248345253.1">
    <property type="nucleotide sequence ID" value="NZ_AP025592.1"/>
</dbReference>
<comment type="cofactor">
    <cofactor evidence="1">
        <name>pyridoxal 5'-phosphate</name>
        <dbReference type="ChEBI" id="CHEBI:597326"/>
    </cofactor>
</comment>
<evidence type="ECO:0000256" key="1">
    <source>
        <dbReference type="ARBA" id="ARBA00001933"/>
    </source>
</evidence>
<keyword evidence="6" id="KW-1185">Reference proteome</keyword>
<dbReference type="Gene3D" id="3.40.640.10">
    <property type="entry name" value="Type I PLP-dependent aspartate aminotransferase-like (Major domain)"/>
    <property type="match status" value="1"/>
</dbReference>
<dbReference type="GO" id="GO:0008483">
    <property type="term" value="F:transaminase activity"/>
    <property type="evidence" value="ECO:0007669"/>
    <property type="project" value="UniProtKB-KW"/>
</dbReference>
<feature type="domain" description="Aminotransferase class V" evidence="4">
    <location>
        <begin position="20"/>
        <end position="328"/>
    </location>
</feature>
<dbReference type="EMBL" id="AP025592">
    <property type="protein sequence ID" value="BDG08092.1"/>
    <property type="molecule type" value="Genomic_DNA"/>
</dbReference>
<dbReference type="PANTHER" id="PTHR21152">
    <property type="entry name" value="AMINOTRANSFERASE CLASS V"/>
    <property type="match status" value="1"/>
</dbReference>
<dbReference type="SUPFAM" id="SSF53383">
    <property type="entry name" value="PLP-dependent transferases"/>
    <property type="match status" value="1"/>
</dbReference>
<dbReference type="InterPro" id="IPR024169">
    <property type="entry name" value="SP_NH2Trfase/AEP_transaminase"/>
</dbReference>
<protein>
    <submittedName>
        <fullName evidence="5">Class V aminotransferase</fullName>
    </submittedName>
</protein>
<dbReference type="InterPro" id="IPR000192">
    <property type="entry name" value="Aminotrans_V_dom"/>
</dbReference>
<keyword evidence="5" id="KW-0032">Aminotransferase</keyword>
<keyword evidence="3" id="KW-0663">Pyridoxal phosphate</keyword>
<dbReference type="InterPro" id="IPR015424">
    <property type="entry name" value="PyrdxlP-dep_Trfase"/>
</dbReference>
<accession>A0ABM7X8H5</accession>
<dbReference type="PIRSF" id="PIRSF000524">
    <property type="entry name" value="SPT"/>
    <property type="match status" value="1"/>
</dbReference>
<comment type="similarity">
    <text evidence="2">Belongs to the class-V pyridoxal-phosphate-dependent aminotransferase family.</text>
</comment>
<dbReference type="InterPro" id="IPR015421">
    <property type="entry name" value="PyrdxlP-dep_Trfase_major"/>
</dbReference>
<sequence length="381" mass="41648">MALKSYLLTPGPTPVPERIALAMAQPILHHRAPAFEKLFAQVREDLKWLFQTKQDVLVFLSSGTGAMEGAVTNFLRRGDKAIVVNGGKFGERWGKILKAYGVEPIELKVEWGRAVEPAQVAKALEQHPDAKAVYVQASESSTGVAHPVKEICALTRDRPNTLTVVDAISALGAFDLPMDAWGMDVLLSGSQKALMLPPGLAFAAASEKAWKMAETSDLPRFYFNWKKEREMQAKNQTNYTPAVSLIVGLAEVLRWLKEDGLEKTFRRHERMSLAARAAVTALGMKLYTDSPSMALTTVIAPEGIDTDKLVKVLRDRYGVTLVGGQDQAKGKIFRIAHLGYFDEFDICTAITAIERALADMGAKVELGKGVGAAMRSFAETA</sequence>